<reference evidence="3 4" key="1">
    <citation type="submission" date="2019-11" db="EMBL/GenBank/DDBJ databases">
        <title>The genome sequence of Methylocystis heyeri.</title>
        <authorList>
            <person name="Oshkin I.Y."/>
            <person name="Miroshnikov K."/>
            <person name="Dedysh S.N."/>
        </authorList>
    </citation>
    <scope>NUCLEOTIDE SEQUENCE [LARGE SCALE GENOMIC DNA]</scope>
    <source>
        <strain evidence="3 4">H2</strain>
    </source>
</reference>
<dbReference type="PANTHER" id="PTHR41287">
    <property type="match status" value="1"/>
</dbReference>
<dbReference type="RefSeq" id="WP_136496887.1">
    <property type="nucleotide sequence ID" value="NZ_CP046052.1"/>
</dbReference>
<accession>A0A6B8KJC2</accession>
<dbReference type="GO" id="GO:0004519">
    <property type="term" value="F:endonuclease activity"/>
    <property type="evidence" value="ECO:0007669"/>
    <property type="project" value="InterPro"/>
</dbReference>
<dbReference type="Gene3D" id="3.40.50.300">
    <property type="entry name" value="P-loop containing nucleotide triphosphate hydrolases"/>
    <property type="match status" value="1"/>
</dbReference>
<dbReference type="OrthoDB" id="9760250at2"/>
<name>A0A6B8KJC2_9HYPH</name>
<dbReference type="Pfam" id="PF20441">
    <property type="entry name" value="TerL_nuclease"/>
    <property type="match status" value="1"/>
</dbReference>
<evidence type="ECO:0000259" key="1">
    <source>
        <dbReference type="Pfam" id="PF03354"/>
    </source>
</evidence>
<dbReference type="EMBL" id="CP046052">
    <property type="protein sequence ID" value="QGM46663.1"/>
    <property type="molecule type" value="Genomic_DNA"/>
</dbReference>
<dbReference type="KEGG" id="mhey:H2LOC_013705"/>
<feature type="domain" description="Terminase large subunit-like endonuclease" evidence="2">
    <location>
        <begin position="242"/>
        <end position="527"/>
    </location>
</feature>
<keyword evidence="4" id="KW-1185">Reference proteome</keyword>
<dbReference type="Proteomes" id="UP000309061">
    <property type="component" value="Chromosome"/>
</dbReference>
<proteinExistence type="predicted"/>
<dbReference type="PANTHER" id="PTHR41287:SF1">
    <property type="entry name" value="PROTEIN YMFN"/>
    <property type="match status" value="1"/>
</dbReference>
<evidence type="ECO:0000313" key="4">
    <source>
        <dbReference type="Proteomes" id="UP000309061"/>
    </source>
</evidence>
<sequence>MSKDTYPHWVFDDSPIPDPFGYGERAVEFIRSLKHPKSRLEKHAFQLDPWQERIVRRIYGPCDEFRNRIVNDVTILIPRGNRKTSLGAVLSILHTLGPETVPNSEVLFAAKDQIQAKIALREVEGIIRAGGILWQKGQGNRKFDAPSMVRLQDYLNRVLFPGESYIEAISSDAASAHGRTPVFALCDEIHAWPKRDIWDVIDTGLSKTPGSLRVTLTTSGRGEENIGYQVVNHARRIARGEIDEPNHLVILFETSPEANWEDEDVWKRVNPGFKHGYPDIVRMRQRAATARKRPADRDAFKMYHLNMWLDNSASPFVDHEVYDKGNKLIDLDALEKAPCWLGVDLSSTSDLTVIVAAWKDGEDGYIVHPWFFCPGDNLYKRQEETGVPYVQWAEEGLIEATPGNVVDIRTVERRIRELCDRFDVREIAFDPHLARITMSNLLEDGYPAVEFRQGWVSMAPAIKELEKAILGGKFTHGGHPILRWNFLNIVTQKDQAGNITFSKAKASEKIDGAVASAMAVSRASLGEDHRSIYATEARPDGIMVW</sequence>
<organism evidence="3 4">
    <name type="scientific">Methylocystis heyeri</name>
    <dbReference type="NCBI Taxonomy" id="391905"/>
    <lineage>
        <taxon>Bacteria</taxon>
        <taxon>Pseudomonadati</taxon>
        <taxon>Pseudomonadota</taxon>
        <taxon>Alphaproteobacteria</taxon>
        <taxon>Hyphomicrobiales</taxon>
        <taxon>Methylocystaceae</taxon>
        <taxon>Methylocystis</taxon>
    </lineage>
</organism>
<gene>
    <name evidence="3" type="ORF">H2LOC_013705</name>
</gene>
<evidence type="ECO:0000313" key="3">
    <source>
        <dbReference type="EMBL" id="QGM46663.1"/>
    </source>
</evidence>
<dbReference type="Gene3D" id="3.30.420.240">
    <property type="match status" value="1"/>
</dbReference>
<dbReference type="InterPro" id="IPR005021">
    <property type="entry name" value="Terminase_largesu-like"/>
</dbReference>
<feature type="domain" description="Terminase large subunit-like ATPase" evidence="1">
    <location>
        <begin position="49"/>
        <end position="229"/>
    </location>
</feature>
<dbReference type="InterPro" id="IPR046461">
    <property type="entry name" value="TerL_ATPase"/>
</dbReference>
<dbReference type="InterPro" id="IPR046462">
    <property type="entry name" value="TerL_nuclease"/>
</dbReference>
<protein>
    <submittedName>
        <fullName evidence="3">Terminase large subunit</fullName>
    </submittedName>
</protein>
<dbReference type="InterPro" id="IPR027417">
    <property type="entry name" value="P-loop_NTPase"/>
</dbReference>
<evidence type="ECO:0000259" key="2">
    <source>
        <dbReference type="Pfam" id="PF20441"/>
    </source>
</evidence>
<dbReference type="AlphaFoldDB" id="A0A6B8KJC2"/>
<dbReference type="Pfam" id="PF03354">
    <property type="entry name" value="TerL_ATPase"/>
    <property type="match status" value="1"/>
</dbReference>